<protein>
    <submittedName>
        <fullName evidence="1">Uncharacterized protein</fullName>
    </submittedName>
</protein>
<gene>
    <name evidence="1" type="ORF">GJ700_02520</name>
</gene>
<organism evidence="1 2">
    <name type="scientific">Pseudoduganella rivuli</name>
    <dbReference type="NCBI Taxonomy" id="2666085"/>
    <lineage>
        <taxon>Bacteria</taxon>
        <taxon>Pseudomonadati</taxon>
        <taxon>Pseudomonadota</taxon>
        <taxon>Betaproteobacteria</taxon>
        <taxon>Burkholderiales</taxon>
        <taxon>Oxalobacteraceae</taxon>
        <taxon>Telluria group</taxon>
        <taxon>Pseudoduganella</taxon>
    </lineage>
</organism>
<evidence type="ECO:0000313" key="1">
    <source>
        <dbReference type="EMBL" id="MRV70593.1"/>
    </source>
</evidence>
<accession>A0A7X2LR98</accession>
<dbReference type="Proteomes" id="UP000446768">
    <property type="component" value="Unassembled WGS sequence"/>
</dbReference>
<evidence type="ECO:0000313" key="2">
    <source>
        <dbReference type="Proteomes" id="UP000446768"/>
    </source>
</evidence>
<name>A0A7X2LR98_9BURK</name>
<comment type="caution">
    <text evidence="1">The sequence shown here is derived from an EMBL/GenBank/DDBJ whole genome shotgun (WGS) entry which is preliminary data.</text>
</comment>
<dbReference type="AlphaFoldDB" id="A0A7X2LR98"/>
<sequence>MRISLELERADNPRLFDELARFPKGPRRVNRLRTLAYDGFIGQFALVPHAPEAASHDGQQPCMGNSGNVGDRAMAALELFEPAIESGGQ</sequence>
<reference evidence="1 2" key="1">
    <citation type="submission" date="2019-11" db="EMBL/GenBank/DDBJ databases">
        <title>Novel species isolated from a subtropical stream in China.</title>
        <authorList>
            <person name="Lu H."/>
        </authorList>
    </citation>
    <scope>NUCLEOTIDE SEQUENCE [LARGE SCALE GENOMIC DNA]</scope>
    <source>
        <strain evidence="1 2">FT92W</strain>
    </source>
</reference>
<dbReference type="RefSeq" id="WP_154371057.1">
    <property type="nucleotide sequence ID" value="NZ_WKJJ01000001.1"/>
</dbReference>
<dbReference type="EMBL" id="WKJJ01000001">
    <property type="protein sequence ID" value="MRV70593.1"/>
    <property type="molecule type" value="Genomic_DNA"/>
</dbReference>
<proteinExistence type="predicted"/>
<keyword evidence="2" id="KW-1185">Reference proteome</keyword>